<keyword evidence="5" id="KW-1185">Reference proteome</keyword>
<dbReference type="GO" id="GO:0000932">
    <property type="term" value="C:P-body"/>
    <property type="evidence" value="ECO:0007669"/>
    <property type="project" value="UniProtKB-SubCell"/>
</dbReference>
<dbReference type="EMBL" id="OV725079">
    <property type="protein sequence ID" value="CAH1397006.1"/>
    <property type="molecule type" value="Genomic_DNA"/>
</dbReference>
<dbReference type="PANTHER" id="PTHR21551">
    <property type="entry name" value="TOPOISOMERASE II-ASSOCIATED PROTEIN PAT1"/>
    <property type="match status" value="1"/>
</dbReference>
<dbReference type="GO" id="GO:0003723">
    <property type="term" value="F:RNA binding"/>
    <property type="evidence" value="ECO:0007669"/>
    <property type="project" value="TreeGrafter"/>
</dbReference>
<dbReference type="InterPro" id="IPR039900">
    <property type="entry name" value="Pat1-like"/>
</dbReference>
<dbReference type="PANTHER" id="PTHR21551:SF0">
    <property type="entry name" value="PROTEIN ASSOCIATED WITH TOPO II RELATED-1, ISOFORM A"/>
    <property type="match status" value="1"/>
</dbReference>
<evidence type="ECO:0000256" key="1">
    <source>
        <dbReference type="ARBA" id="ARBA00004201"/>
    </source>
</evidence>
<proteinExistence type="predicted"/>
<evidence type="ECO:0000313" key="4">
    <source>
        <dbReference type="EMBL" id="CAH1397006.1"/>
    </source>
</evidence>
<evidence type="ECO:0000313" key="5">
    <source>
        <dbReference type="Proteomes" id="UP001152798"/>
    </source>
</evidence>
<dbReference type="Proteomes" id="UP001152798">
    <property type="component" value="Chromosome 3"/>
</dbReference>
<feature type="region of interest" description="Disordered" evidence="3">
    <location>
        <begin position="16"/>
        <end position="45"/>
    </location>
</feature>
<gene>
    <name evidence="4" type="ORF">NEZAVI_LOCUS6941</name>
</gene>
<protein>
    <submittedName>
        <fullName evidence="4">Uncharacterized protein</fullName>
    </submittedName>
</protein>
<dbReference type="GO" id="GO:0000290">
    <property type="term" value="P:deadenylation-dependent decapping of nuclear-transcribed mRNA"/>
    <property type="evidence" value="ECO:0007669"/>
    <property type="project" value="InterPro"/>
</dbReference>
<evidence type="ECO:0000256" key="3">
    <source>
        <dbReference type="SAM" id="MobiDB-lite"/>
    </source>
</evidence>
<dbReference type="GO" id="GO:0033962">
    <property type="term" value="P:P-body assembly"/>
    <property type="evidence" value="ECO:0007669"/>
    <property type="project" value="TreeGrafter"/>
</dbReference>
<feature type="compositionally biased region" description="Acidic residues" evidence="3">
    <location>
        <begin position="16"/>
        <end position="34"/>
    </location>
</feature>
<comment type="subcellular location">
    <subcellularLocation>
        <location evidence="1">Cytoplasm</location>
        <location evidence="1">P-body</location>
    </subcellularLocation>
</comment>
<dbReference type="AlphaFoldDB" id="A0A9P0H7V1"/>
<organism evidence="4 5">
    <name type="scientific">Nezara viridula</name>
    <name type="common">Southern green stink bug</name>
    <name type="synonym">Cimex viridulus</name>
    <dbReference type="NCBI Taxonomy" id="85310"/>
    <lineage>
        <taxon>Eukaryota</taxon>
        <taxon>Metazoa</taxon>
        <taxon>Ecdysozoa</taxon>
        <taxon>Arthropoda</taxon>
        <taxon>Hexapoda</taxon>
        <taxon>Insecta</taxon>
        <taxon>Pterygota</taxon>
        <taxon>Neoptera</taxon>
        <taxon>Paraneoptera</taxon>
        <taxon>Hemiptera</taxon>
        <taxon>Heteroptera</taxon>
        <taxon>Panheteroptera</taxon>
        <taxon>Pentatomomorpha</taxon>
        <taxon>Pentatomoidea</taxon>
        <taxon>Pentatomidae</taxon>
        <taxon>Pentatominae</taxon>
        <taxon>Nezara</taxon>
    </lineage>
</organism>
<reference evidence="4" key="1">
    <citation type="submission" date="2022-01" db="EMBL/GenBank/DDBJ databases">
        <authorList>
            <person name="King R."/>
        </authorList>
    </citation>
    <scope>NUCLEOTIDE SEQUENCE</scope>
</reference>
<feature type="region of interest" description="Disordered" evidence="3">
    <location>
        <begin position="99"/>
        <end position="125"/>
    </location>
</feature>
<evidence type="ECO:0000256" key="2">
    <source>
        <dbReference type="ARBA" id="ARBA00022490"/>
    </source>
</evidence>
<sequence length="593" mass="65490">MAESFFGFDTSLEGDTLDEGIISDDDEGDYDALNDETFGGDDVLGDWEEDHEKLAEITELSRHHQSVHKHQNVIHHQNIINENGDLSAKIAAFILDDDPEPSEKDFDRLDLSSLPRTPRPPPGFSTVTNNNHLKSEVQLSLPPFKNVCTVEEIERNLINPPANSLRLEDIERNLIPKPNLLNLHHAPGFISVPRHHPLLSNHLQKMPSVAPFPLPAQFPPFALQAGALRIPPPPPLMRLGSGRPVPQTRLPLPPPQLPAPPGDEYAGLMTPKEKQWLASIQLMQLSTNNPFQDDYYYLMFQHRQQGAHGRKGNIKLLQVPSLTKHTYTPLQFENSLGKLQVGSVMAPRKIIDTDVVESVDCPGHGVTALPSSRKIKQLLLEIEHLFSSILLAEEVLSSLATNPPENVNPTEVFTKAVNALLKDDKLRTVLSIRKGKNLVLRILPHTDVSGPLAERLIIVLPTVAKRDTDQTLLRALPAVRHYLATTTLKTLNTLASHLQPHLAILLENKLGVSVVANMIERAESILTVNPTSEVKETWLKFLSCVVSASCDVETVERPVVGIPSTILGRHLSRLPPSSHSAVLLKAISNTAPS</sequence>
<feature type="compositionally biased region" description="Basic and acidic residues" evidence="3">
    <location>
        <begin position="101"/>
        <end position="110"/>
    </location>
</feature>
<name>A0A9P0H7V1_NEZVI</name>
<dbReference type="OrthoDB" id="8251691at2759"/>
<keyword evidence="2" id="KW-0963">Cytoplasm</keyword>
<accession>A0A9P0H7V1</accession>